<sequence length="134" mass="14325">MIDAQLPLQAAAVAALKSDPAVSAIIAGRVFDRAPAEPGTSYITLGASQSVDDSDACHSLVTCFMDVDCWSEAVGYPEVKRLGAVAAKALNADLSVTGFRIVIRRVERVIYQREADGLTSRAIIRLRYDLQATA</sequence>
<evidence type="ECO:0000313" key="2">
    <source>
        <dbReference type="EMBL" id="QQB88750.1"/>
    </source>
</evidence>
<evidence type="ECO:0000313" key="4">
    <source>
        <dbReference type="Proteomes" id="UP000596117"/>
    </source>
</evidence>
<proteinExistence type="predicted"/>
<reference evidence="1 3" key="1">
    <citation type="submission" date="2019-01" db="EMBL/GenBank/DDBJ databases">
        <title>Brevundimonas diminuta Genome sequencing and assembly.</title>
        <authorList>
            <person name="Chen H."/>
        </authorList>
    </citation>
    <scope>NUCLEOTIDE SEQUENCE [LARGE SCALE GENOMIC DNA]</scope>
    <source>
        <strain evidence="1">ATCC</strain>
        <strain evidence="3">ATCC(B) 19146</strain>
    </source>
</reference>
<dbReference type="InterPro" id="IPR021508">
    <property type="entry name" value="Gp17-like"/>
</dbReference>
<dbReference type="AlphaFoldDB" id="A0A410NVG9"/>
<dbReference type="Proteomes" id="UP000287388">
    <property type="component" value="Chromosome"/>
</dbReference>
<dbReference type="KEGG" id="bdm:EQG53_05640"/>
<dbReference type="InterPro" id="IPR053745">
    <property type="entry name" value="Viral_Tail_Comp_sf"/>
</dbReference>
<gene>
    <name evidence="1" type="ORF">EQG53_05640</name>
    <name evidence="2" type="ORF">I6H83_16785</name>
</gene>
<protein>
    <submittedName>
        <fullName evidence="1">DUF3168 domain-containing protein</fullName>
    </submittedName>
</protein>
<name>A0A410NVG9_BREDI</name>
<dbReference type="Pfam" id="PF11367">
    <property type="entry name" value="Tail_completion_gp17"/>
    <property type="match status" value="1"/>
</dbReference>
<dbReference type="Proteomes" id="UP000596117">
    <property type="component" value="Chromosome"/>
</dbReference>
<reference evidence="2 4" key="2">
    <citation type="submission" date="2020-12" db="EMBL/GenBank/DDBJ databases">
        <title>FDA dAtabase for Regulatory Grade micrObial Sequences (FDA-ARGOS): Supporting development and validation of Infectious Disease Dx tests.</title>
        <authorList>
            <person name="Kerrigan L."/>
            <person name="Long C."/>
            <person name="Tallon L."/>
            <person name="Sadzewicz L."/>
            <person name="Zhao X."/>
            <person name="Boylan J."/>
            <person name="Ott S."/>
            <person name="Bowen H."/>
            <person name="Vavikolanu K."/>
            <person name="Mehta A."/>
            <person name="Aluvathingal J."/>
            <person name="Nadendla S."/>
            <person name="Yan Y."/>
            <person name="Sichtig H."/>
        </authorList>
    </citation>
    <scope>NUCLEOTIDE SEQUENCE [LARGE SCALE GENOMIC DNA]</scope>
    <source>
        <strain evidence="2 4">FDAARGOS_1026</strain>
    </source>
</reference>
<evidence type="ECO:0000313" key="1">
    <source>
        <dbReference type="EMBL" id="QAT13884.1"/>
    </source>
</evidence>
<organism evidence="1 3">
    <name type="scientific">Brevundimonas diminuta</name>
    <name type="common">Pseudomonas diminuta</name>
    <dbReference type="NCBI Taxonomy" id="293"/>
    <lineage>
        <taxon>Bacteria</taxon>
        <taxon>Pseudomonadati</taxon>
        <taxon>Pseudomonadota</taxon>
        <taxon>Alphaproteobacteria</taxon>
        <taxon>Caulobacterales</taxon>
        <taxon>Caulobacteraceae</taxon>
        <taxon>Brevundimonas</taxon>
    </lineage>
</organism>
<accession>A0A410NVG9</accession>
<evidence type="ECO:0000313" key="3">
    <source>
        <dbReference type="Proteomes" id="UP000287388"/>
    </source>
</evidence>
<keyword evidence="4" id="KW-1185">Reference proteome</keyword>
<dbReference type="EMBL" id="CP035093">
    <property type="protein sequence ID" value="QAT13884.1"/>
    <property type="molecule type" value="Genomic_DNA"/>
</dbReference>
<dbReference type="Gene3D" id="3.30.2000.30">
    <property type="match status" value="1"/>
</dbReference>
<dbReference type="RefSeq" id="WP_128719378.1">
    <property type="nucleotide sequence ID" value="NZ_BJNC01000044.1"/>
</dbReference>
<dbReference type="EMBL" id="CP066026">
    <property type="protein sequence ID" value="QQB88750.1"/>
    <property type="molecule type" value="Genomic_DNA"/>
</dbReference>